<organism evidence="2 3">
    <name type="scientific">Corchorus capsularis</name>
    <name type="common">Jute</name>
    <dbReference type="NCBI Taxonomy" id="210143"/>
    <lineage>
        <taxon>Eukaryota</taxon>
        <taxon>Viridiplantae</taxon>
        <taxon>Streptophyta</taxon>
        <taxon>Embryophyta</taxon>
        <taxon>Tracheophyta</taxon>
        <taxon>Spermatophyta</taxon>
        <taxon>Magnoliopsida</taxon>
        <taxon>eudicotyledons</taxon>
        <taxon>Gunneridae</taxon>
        <taxon>Pentapetalae</taxon>
        <taxon>rosids</taxon>
        <taxon>malvids</taxon>
        <taxon>Malvales</taxon>
        <taxon>Malvaceae</taxon>
        <taxon>Grewioideae</taxon>
        <taxon>Apeibeae</taxon>
        <taxon>Corchorus</taxon>
    </lineage>
</organism>
<protein>
    <submittedName>
        <fullName evidence="2">Uncharacterized protein</fullName>
    </submittedName>
</protein>
<gene>
    <name evidence="2" type="ORF">CCACVL1_22938</name>
</gene>
<comment type="caution">
    <text evidence="2">The sequence shown here is derived from an EMBL/GenBank/DDBJ whole genome shotgun (WGS) entry which is preliminary data.</text>
</comment>
<dbReference type="EMBL" id="AWWV01013271">
    <property type="protein sequence ID" value="OMO62251.1"/>
    <property type="molecule type" value="Genomic_DNA"/>
</dbReference>
<name>A0A1R3GW47_COCAP</name>
<dbReference type="AlphaFoldDB" id="A0A1R3GW47"/>
<feature type="region of interest" description="Disordered" evidence="1">
    <location>
        <begin position="48"/>
        <end position="74"/>
    </location>
</feature>
<evidence type="ECO:0000313" key="3">
    <source>
        <dbReference type="Proteomes" id="UP000188268"/>
    </source>
</evidence>
<keyword evidence="3" id="KW-1185">Reference proteome</keyword>
<accession>A0A1R3GW47</accession>
<reference evidence="2 3" key="1">
    <citation type="submission" date="2013-09" db="EMBL/GenBank/DDBJ databases">
        <title>Corchorus capsularis genome sequencing.</title>
        <authorList>
            <person name="Alam M."/>
            <person name="Haque M.S."/>
            <person name="Islam M.S."/>
            <person name="Emdad E.M."/>
            <person name="Islam M.M."/>
            <person name="Ahmed B."/>
            <person name="Halim A."/>
            <person name="Hossen Q.M.M."/>
            <person name="Hossain M.Z."/>
            <person name="Ahmed R."/>
            <person name="Khan M.M."/>
            <person name="Islam R."/>
            <person name="Rashid M.M."/>
            <person name="Khan S.A."/>
            <person name="Rahman M.S."/>
            <person name="Alam M."/>
        </authorList>
    </citation>
    <scope>NUCLEOTIDE SEQUENCE [LARGE SCALE GENOMIC DNA]</scope>
    <source>
        <strain evidence="3">cv. CVL-1</strain>
        <tissue evidence="2">Whole seedling</tissue>
    </source>
</reference>
<evidence type="ECO:0000313" key="2">
    <source>
        <dbReference type="EMBL" id="OMO62251.1"/>
    </source>
</evidence>
<evidence type="ECO:0000256" key="1">
    <source>
        <dbReference type="SAM" id="MobiDB-lite"/>
    </source>
</evidence>
<dbReference type="Gramene" id="OMO62251">
    <property type="protein sequence ID" value="OMO62251"/>
    <property type="gene ID" value="CCACVL1_22938"/>
</dbReference>
<sequence length="74" mass="8298">MAALKKKNGKILGFSLKSRFYMGYPSQLVRFFRILTGSLTHWIRGSFRNGETSGLRANSVDRPDQAGSSNTEED</sequence>
<proteinExistence type="predicted"/>
<dbReference type="Proteomes" id="UP000188268">
    <property type="component" value="Unassembled WGS sequence"/>
</dbReference>